<sequence>MQALSRKVERSADTAAVQEDRKSQAMRAAPPAGEALGAAQAQAAGDIPAPRTIDMPGDQTQAALERALAEDRALPPAQWLQRIRLHRFEGEGALARASLAAFVQAHPEQPIPEDLRALLP</sequence>
<feature type="compositionally biased region" description="Basic and acidic residues" evidence="1">
    <location>
        <begin position="1"/>
        <end position="23"/>
    </location>
</feature>
<feature type="region of interest" description="Disordered" evidence="1">
    <location>
        <begin position="1"/>
        <end position="59"/>
    </location>
</feature>
<feature type="compositionally biased region" description="Low complexity" evidence="1">
    <location>
        <begin position="28"/>
        <end position="50"/>
    </location>
</feature>
<name>A0A4Q8LVG7_9GAMM</name>
<accession>A0A4Q8LVG7</accession>
<dbReference type="Proteomes" id="UP000292087">
    <property type="component" value="Unassembled WGS sequence"/>
</dbReference>
<evidence type="ECO:0000313" key="3">
    <source>
        <dbReference type="Proteomes" id="UP000292087"/>
    </source>
</evidence>
<comment type="caution">
    <text evidence="2">The sequence shown here is derived from an EMBL/GenBank/DDBJ whole genome shotgun (WGS) entry which is preliminary data.</text>
</comment>
<reference evidence="2 3" key="1">
    <citation type="submission" date="2019-02" db="EMBL/GenBank/DDBJ databases">
        <title>WGS of Pseudoxanthomonas species novum from clinical isolates.</title>
        <authorList>
            <person name="Bernier A.-M."/>
            <person name="Bernard K."/>
            <person name="Vachon A."/>
        </authorList>
    </citation>
    <scope>NUCLEOTIDE SEQUENCE [LARGE SCALE GENOMIC DNA]</scope>
    <source>
        <strain evidence="2 3">NML140781</strain>
    </source>
</reference>
<dbReference type="AlphaFoldDB" id="A0A4Q8LVG7"/>
<proteinExistence type="predicted"/>
<organism evidence="2 3">
    <name type="scientific">Pseudoxanthomonas winnipegensis</name>
    <dbReference type="NCBI Taxonomy" id="2480810"/>
    <lineage>
        <taxon>Bacteria</taxon>
        <taxon>Pseudomonadati</taxon>
        <taxon>Pseudomonadota</taxon>
        <taxon>Gammaproteobacteria</taxon>
        <taxon>Lysobacterales</taxon>
        <taxon>Lysobacteraceae</taxon>
        <taxon>Pseudoxanthomonas</taxon>
    </lineage>
</organism>
<evidence type="ECO:0000313" key="2">
    <source>
        <dbReference type="EMBL" id="TAA35986.1"/>
    </source>
</evidence>
<dbReference type="EMBL" id="SHMF01000002">
    <property type="protein sequence ID" value="TAA35986.1"/>
    <property type="molecule type" value="Genomic_DNA"/>
</dbReference>
<evidence type="ECO:0000256" key="1">
    <source>
        <dbReference type="SAM" id="MobiDB-lite"/>
    </source>
</evidence>
<gene>
    <name evidence="2" type="ORF">EA656_10100</name>
</gene>
<protein>
    <submittedName>
        <fullName evidence="2">Uncharacterized protein</fullName>
    </submittedName>
</protein>